<feature type="transmembrane region" description="Helical" evidence="2">
    <location>
        <begin position="265"/>
        <end position="286"/>
    </location>
</feature>
<feature type="transmembrane region" description="Helical" evidence="2">
    <location>
        <begin position="307"/>
        <end position="327"/>
    </location>
</feature>
<evidence type="ECO:0000313" key="4">
    <source>
        <dbReference type="Proteomes" id="UP001596470"/>
    </source>
</evidence>
<feature type="transmembrane region" description="Helical" evidence="2">
    <location>
        <begin position="121"/>
        <end position="142"/>
    </location>
</feature>
<dbReference type="EMBL" id="JBHSYS010000001">
    <property type="protein sequence ID" value="MFC6956265.1"/>
    <property type="molecule type" value="Genomic_DNA"/>
</dbReference>
<feature type="transmembrane region" description="Helical" evidence="2">
    <location>
        <begin position="390"/>
        <end position="413"/>
    </location>
</feature>
<feature type="compositionally biased region" description="Low complexity" evidence="1">
    <location>
        <begin position="25"/>
        <end position="38"/>
    </location>
</feature>
<keyword evidence="2" id="KW-0812">Transmembrane</keyword>
<dbReference type="CDD" id="cd06174">
    <property type="entry name" value="MFS"/>
    <property type="match status" value="1"/>
</dbReference>
<proteinExistence type="predicted"/>
<feature type="transmembrane region" description="Helical" evidence="2">
    <location>
        <begin position="238"/>
        <end position="259"/>
    </location>
</feature>
<feature type="transmembrane region" description="Helical" evidence="2">
    <location>
        <begin position="365"/>
        <end position="384"/>
    </location>
</feature>
<protein>
    <submittedName>
        <fullName evidence="3">MFS transporter</fullName>
    </submittedName>
</protein>
<keyword evidence="2" id="KW-0472">Membrane</keyword>
<accession>A0ABW2D1Y2</accession>
<reference evidence="4" key="1">
    <citation type="journal article" date="2019" name="Int. J. Syst. Evol. Microbiol.">
        <title>The Global Catalogue of Microorganisms (GCM) 10K type strain sequencing project: providing services to taxonomists for standard genome sequencing and annotation.</title>
        <authorList>
            <consortium name="The Broad Institute Genomics Platform"/>
            <consortium name="The Broad Institute Genome Sequencing Center for Infectious Disease"/>
            <person name="Wu L."/>
            <person name="Ma J."/>
        </authorList>
    </citation>
    <scope>NUCLEOTIDE SEQUENCE [LARGE SCALE GENOMIC DNA]</scope>
    <source>
        <strain evidence="4">KACC 12634</strain>
    </source>
</reference>
<feature type="transmembrane region" description="Helical" evidence="2">
    <location>
        <begin position="182"/>
        <end position="200"/>
    </location>
</feature>
<dbReference type="SUPFAM" id="SSF103473">
    <property type="entry name" value="MFS general substrate transporter"/>
    <property type="match status" value="1"/>
</dbReference>
<feature type="transmembrane region" description="Helical" evidence="2">
    <location>
        <begin position="333"/>
        <end position="353"/>
    </location>
</feature>
<dbReference type="RefSeq" id="WP_382353937.1">
    <property type="nucleotide sequence ID" value="NZ_JBHMBP010000004.1"/>
</dbReference>
<evidence type="ECO:0000313" key="3">
    <source>
        <dbReference type="EMBL" id="MFC6956265.1"/>
    </source>
</evidence>
<gene>
    <name evidence="3" type="ORF">ACFQS3_03545</name>
</gene>
<feature type="compositionally biased region" description="Low complexity" evidence="1">
    <location>
        <begin position="67"/>
        <end position="89"/>
    </location>
</feature>
<dbReference type="InterPro" id="IPR036259">
    <property type="entry name" value="MFS_trans_sf"/>
</dbReference>
<feature type="region of interest" description="Disordered" evidence="1">
    <location>
        <begin position="1"/>
        <end position="112"/>
    </location>
</feature>
<keyword evidence="4" id="KW-1185">Reference proteome</keyword>
<dbReference type="Proteomes" id="UP001596470">
    <property type="component" value="Unassembled WGS sequence"/>
</dbReference>
<name>A0ABW2D1Y2_9ACTN</name>
<feature type="compositionally biased region" description="Polar residues" evidence="1">
    <location>
        <begin position="45"/>
        <end position="57"/>
    </location>
</feature>
<evidence type="ECO:0000256" key="2">
    <source>
        <dbReference type="SAM" id="Phobius"/>
    </source>
</evidence>
<sequence length="473" mass="46271">MGPEIGTRATDQADDGTADRPSGDTAAETSASTADSLAGGAADQPSRSTATRPSGSTAEGAAGRPSGGTTDRAAGRAASASPADAADGTVAGPARGAVENGAERPAGGPVGSAPDQAVGRVVAFAQIGLGFLVSSFGPYLAGIAVELDRPRGELVWLTMMFGAGLVLAAVIGPAVLRSGAGLVMRIACGVITTGAVAMAVTPDLRIAGPGSVLVGVGCAAIALATPSLLRGPGAAKRIALAVGVSSAAGVLAPLAFGALETAGIAGRWALLAAVPVLLAGAVHRTVRGVGDAAEARGRVPVGPASLGWLRIVLSVGCEFCFVVWGVARLVDTGVALGTASALGASFGIGMAAGRLVGTRFVDRSWAVGAAVAVTMAGTVIVYFGQDPATVTAGIAVASLGIAPLYPIMLGSLVNIPDLTSRHSASIGSLASGTAILAAPAALGWLDGQIGLREAFLLPIPLLLVLLLLARRAR</sequence>
<feature type="transmembrane region" description="Helical" evidence="2">
    <location>
        <begin position="451"/>
        <end position="469"/>
    </location>
</feature>
<keyword evidence="2" id="KW-1133">Transmembrane helix</keyword>
<feature type="transmembrane region" description="Helical" evidence="2">
    <location>
        <begin position="425"/>
        <end position="445"/>
    </location>
</feature>
<feature type="transmembrane region" description="Helical" evidence="2">
    <location>
        <begin position="154"/>
        <end position="175"/>
    </location>
</feature>
<feature type="transmembrane region" description="Helical" evidence="2">
    <location>
        <begin position="206"/>
        <end position="226"/>
    </location>
</feature>
<comment type="caution">
    <text evidence="3">The sequence shown here is derived from an EMBL/GenBank/DDBJ whole genome shotgun (WGS) entry which is preliminary data.</text>
</comment>
<organism evidence="3 4">
    <name type="scientific">Glycomyces mayteni</name>
    <dbReference type="NCBI Taxonomy" id="543887"/>
    <lineage>
        <taxon>Bacteria</taxon>
        <taxon>Bacillati</taxon>
        <taxon>Actinomycetota</taxon>
        <taxon>Actinomycetes</taxon>
        <taxon>Glycomycetales</taxon>
        <taxon>Glycomycetaceae</taxon>
        <taxon>Glycomyces</taxon>
    </lineage>
</organism>
<evidence type="ECO:0000256" key="1">
    <source>
        <dbReference type="SAM" id="MobiDB-lite"/>
    </source>
</evidence>